<dbReference type="GeneID" id="80018726"/>
<gene>
    <name evidence="1" type="primary">27</name>
    <name evidence="1" type="ORF">SEA_CHEWYVIII_27</name>
</gene>
<dbReference type="RefSeq" id="YP_010754144.1">
    <property type="nucleotide sequence ID" value="NC_073456.1"/>
</dbReference>
<protein>
    <submittedName>
        <fullName evidence="1">Uncharacterized protein</fullName>
    </submittedName>
</protein>
<evidence type="ECO:0000313" key="1">
    <source>
        <dbReference type="EMBL" id="AON97449.1"/>
    </source>
</evidence>
<evidence type="ECO:0000313" key="2">
    <source>
        <dbReference type="Proteomes" id="UP000221751"/>
    </source>
</evidence>
<name>A0A1C9EI28_9CAUD</name>
<organism evidence="1 2">
    <name type="scientific">Rhodococcus phage ChewyVIII</name>
    <dbReference type="NCBI Taxonomy" id="1887657"/>
    <lineage>
        <taxon>Viruses</taxon>
        <taxon>Duplodnaviria</taxon>
        <taxon>Heunggongvirae</taxon>
        <taxon>Uroviricota</taxon>
        <taxon>Caudoviricetes</taxon>
        <taxon>Chewyvirus</taxon>
        <taxon>Chewyvirus chewyVIII</taxon>
    </lineage>
</organism>
<proteinExistence type="predicted"/>
<sequence>MAEKPLPTLDEIREMDMKELDQFLDETGDQWRAAADALVKAEADWYPINELHYTAKTRYAELGAVIPEKRNQ</sequence>
<dbReference type="Proteomes" id="UP000221751">
    <property type="component" value="Segment"/>
</dbReference>
<keyword evidence="2" id="KW-1185">Reference proteome</keyword>
<dbReference type="EMBL" id="KX557288">
    <property type="protein sequence ID" value="AON97449.1"/>
    <property type="molecule type" value="Genomic_DNA"/>
</dbReference>
<accession>A0A1C9EI28</accession>
<dbReference type="KEGG" id="vg:80018726"/>
<reference evidence="2" key="1">
    <citation type="submission" date="2016-07" db="EMBL/GenBank/DDBJ databases">
        <authorList>
            <person name="Florea S."/>
            <person name="Webb J.S."/>
            <person name="Jaromczyk J."/>
            <person name="Schardl C.L."/>
        </authorList>
    </citation>
    <scope>NUCLEOTIDE SEQUENCE [LARGE SCALE GENOMIC DNA]</scope>
</reference>